<accession>F6G8Z4</accession>
<proteinExistence type="predicted"/>
<keyword evidence="1" id="KW-0614">Plasmid</keyword>
<geneLocation type="plasmid" evidence="2"/>
<dbReference type="Proteomes" id="UP000007953">
    <property type="component" value="Plasmid megaplasmid"/>
</dbReference>
<sequence>MAFCSFWVDAKQGHSVVPNLVGLTIFGSPSRELGMFLIHAIDNIKRI</sequence>
<dbReference type="HOGENOM" id="CLU_3172416_0_0_4"/>
<gene>
    <name evidence="1" type="ordered locus">RSPO_m00796</name>
</gene>
<organism evidence="1 2">
    <name type="scientific">Ralstonia solanacearum (strain Po82)</name>
    <dbReference type="NCBI Taxonomy" id="1031711"/>
    <lineage>
        <taxon>Bacteria</taxon>
        <taxon>Pseudomonadati</taxon>
        <taxon>Pseudomonadota</taxon>
        <taxon>Betaproteobacteria</taxon>
        <taxon>Burkholderiales</taxon>
        <taxon>Burkholderiaceae</taxon>
        <taxon>Ralstonia</taxon>
        <taxon>Ralstonia solanacearum species complex</taxon>
    </lineage>
</organism>
<dbReference type="EMBL" id="CP002820">
    <property type="protein sequence ID" value="AEG71434.1"/>
    <property type="molecule type" value="Genomic_DNA"/>
</dbReference>
<protein>
    <submittedName>
        <fullName evidence="1">Uncharacterized protein</fullName>
    </submittedName>
</protein>
<name>F6G8Z4_RALS8</name>
<dbReference type="AlphaFoldDB" id="F6G8Z4"/>
<evidence type="ECO:0000313" key="2">
    <source>
        <dbReference type="Proteomes" id="UP000007953"/>
    </source>
</evidence>
<reference evidence="1 2" key="1">
    <citation type="journal article" date="2011" name="J. Bacteriol.">
        <title>Complete genome sequence of the plant pathogen Ralstonia solanacearum strain Po82.</title>
        <authorList>
            <person name="Xu J."/>
            <person name="Zheng H.J."/>
            <person name="Liu L."/>
            <person name="Pan Z.C."/>
            <person name="Prior P."/>
            <person name="Tang B."/>
            <person name="Xu J.S."/>
            <person name="Zhang H."/>
            <person name="Tian Q."/>
            <person name="Zhang L.Q."/>
            <person name="Feng J."/>
        </authorList>
    </citation>
    <scope>NUCLEOTIDE SEQUENCE [LARGE SCALE GENOMIC DNA]</scope>
    <source>
        <strain evidence="2">Po82</strain>
    </source>
</reference>
<dbReference type="KEGG" id="rsn:RSPO_m00796"/>
<evidence type="ECO:0000313" key="1">
    <source>
        <dbReference type="EMBL" id="AEG71434.1"/>
    </source>
</evidence>